<dbReference type="EMBL" id="PYVG01000004">
    <property type="protein sequence ID" value="PTB90041.1"/>
    <property type="molecule type" value="Genomic_DNA"/>
</dbReference>
<dbReference type="Gene3D" id="3.40.630.10">
    <property type="entry name" value="Zn peptidases"/>
    <property type="match status" value="1"/>
</dbReference>
<dbReference type="AlphaFoldDB" id="A0A6N4DIK5"/>
<sequence length="875" mass="97844">MHKLLSSLATLAAIILMTTSAHAKTLADYLPDDVTYDPSVPKPADVLGYEVGEWHVRHDQLVRYMEVLAEHSDRFQIEYTGRTHEQRPLLLLTVTAPENFANLDELREQHTALADPQRKGDPETAPLVLYMGYSIHGDEPSGSNSSLLYAYYLAAAQGEKIEQLLKDTIILLDPSLNPDGLARFAQWANQHKSQNLVADPQHREHVQGTPRGRVNHYWFDLNRDWLLLQHPESRARIANFQKWRPNVLTDFHEMGTNSTFFFQPGIPTRRNPNTPEENVELTAKLAEYHAAKLDEDGRLYFTEEAFDDFYVGKGSTYPDVQGAIGILFEQASSRGHAQDSINGLVEFPFTIQNQFDTSLTTMFGAHENKQLFLDYQQRFFDAAYSAAKKADFNGYVVGDNSDPARLHEMLNILHQHGIRAYALERDIEVGGTNYAAGSSYYVPLEQEQYTLIRAIFTTDKSFRDNTFYDVSGWTLPMAFNVPFNTFKGRRINTSDTAWTPATESTSPELPADAYAYAFEWHNYFSPRALQNLLEADIHVRQADKSFSALTTTGEVAFDPGTVVVTRAYQSKPWAEVQAQLGTIAAANNLEVSAITSGLTPKGIDIGSGNMRPVEKVSVMMLVGNGANMYEGGEAWYYLDRHVDVPVSMIDTDRFGRIDLSRYTHIVMVDGSYYNLDKGDADRLRRWVRNGGVVIGQQGGSRWLAENDVLAAKFIEDEVFEEKFDTTNLRYDDMDSFYGKRRVAGAIFGVELDTSHPLSFGFPRAPLPVFKDSLNAMETPEQPFLSVAKYLAEPLLSGYAAKENREVLAGKTAVLAHRLGRGRVVAFSDDVNFRAFFYGSAKLLSNAIYLAPAIRPSANPSEDAAAAAEAAAEAAH</sequence>
<gene>
    <name evidence="3" type="ORF">C9928_01265</name>
</gene>
<proteinExistence type="predicted"/>
<protein>
    <submittedName>
        <fullName evidence="3">Peptidase M14</fullName>
    </submittedName>
</protein>
<dbReference type="GO" id="GO:0008270">
    <property type="term" value="F:zinc ion binding"/>
    <property type="evidence" value="ECO:0007669"/>
    <property type="project" value="InterPro"/>
</dbReference>
<feature type="signal peptide" evidence="1">
    <location>
        <begin position="1"/>
        <end position="23"/>
    </location>
</feature>
<evidence type="ECO:0000313" key="3">
    <source>
        <dbReference type="EMBL" id="PTB90041.1"/>
    </source>
</evidence>
<evidence type="ECO:0000313" key="4">
    <source>
        <dbReference type="Proteomes" id="UP000241514"/>
    </source>
</evidence>
<dbReference type="InterPro" id="IPR029062">
    <property type="entry name" value="Class_I_gatase-like"/>
</dbReference>
<evidence type="ECO:0000256" key="1">
    <source>
        <dbReference type="SAM" id="SignalP"/>
    </source>
</evidence>
<dbReference type="GO" id="GO:0004181">
    <property type="term" value="F:metallocarboxypeptidase activity"/>
    <property type="evidence" value="ECO:0007669"/>
    <property type="project" value="InterPro"/>
</dbReference>
<dbReference type="SUPFAM" id="SSF52317">
    <property type="entry name" value="Class I glutamine amidotransferase-like"/>
    <property type="match status" value="1"/>
</dbReference>
<reference evidence="3 4" key="1">
    <citation type="submission" date="2018-03" db="EMBL/GenBank/DDBJ databases">
        <title>Cross-interface Injection: A General Nanoliter Liquid Handling Method Applied to Single Cells Genome Amplification Automated Nanoliter Liquid Handling Applied to Single Cell Multiple Displacement Amplification.</title>
        <authorList>
            <person name="Yun J."/>
            <person name="Xu P."/>
            <person name="Xu J."/>
            <person name="Dai X."/>
            <person name="Wang Y."/>
            <person name="Zheng X."/>
            <person name="Cao C."/>
            <person name="Yi Q."/>
            <person name="Zhu Y."/>
            <person name="Wang L."/>
            <person name="Dong Z."/>
            <person name="Huang Y."/>
            <person name="Huang L."/>
            <person name="Du W."/>
        </authorList>
    </citation>
    <scope>NUCLEOTIDE SEQUENCE [LARGE SCALE GENOMIC DNA]</scope>
    <source>
        <strain evidence="3 4">A9-4</strain>
    </source>
</reference>
<dbReference type="GO" id="GO:0006508">
    <property type="term" value="P:proteolysis"/>
    <property type="evidence" value="ECO:0007669"/>
    <property type="project" value="InterPro"/>
</dbReference>
<dbReference type="Gene3D" id="3.40.50.880">
    <property type="match status" value="1"/>
</dbReference>
<accession>A0A6N4DIK5</accession>
<dbReference type="Pfam" id="PF00246">
    <property type="entry name" value="Peptidase_M14"/>
    <property type="match status" value="1"/>
</dbReference>
<comment type="caution">
    <text evidence="3">The sequence shown here is derived from an EMBL/GenBank/DDBJ whole genome shotgun (WGS) entry which is preliminary data.</text>
</comment>
<keyword evidence="1" id="KW-0732">Signal</keyword>
<organism evidence="3 4">
    <name type="scientific">Pseudidiomarina aestuarii</name>
    <dbReference type="NCBI Taxonomy" id="624146"/>
    <lineage>
        <taxon>Bacteria</taxon>
        <taxon>Pseudomonadati</taxon>
        <taxon>Pseudomonadota</taxon>
        <taxon>Gammaproteobacteria</taxon>
        <taxon>Alteromonadales</taxon>
        <taxon>Idiomarinaceae</taxon>
        <taxon>Pseudidiomarina</taxon>
    </lineage>
</organism>
<name>A0A6N4DIK5_9GAMM</name>
<evidence type="ECO:0000259" key="2">
    <source>
        <dbReference type="Pfam" id="PF00246"/>
    </source>
</evidence>
<dbReference type="Proteomes" id="UP000241514">
    <property type="component" value="Unassembled WGS sequence"/>
</dbReference>
<dbReference type="SUPFAM" id="SSF53187">
    <property type="entry name" value="Zn-dependent exopeptidases"/>
    <property type="match status" value="1"/>
</dbReference>
<feature type="chain" id="PRO_5026780502" evidence="1">
    <location>
        <begin position="24"/>
        <end position="875"/>
    </location>
</feature>
<feature type="domain" description="Peptidase M14" evidence="2">
    <location>
        <begin position="63"/>
        <end position="226"/>
    </location>
</feature>
<dbReference type="InterPro" id="IPR000834">
    <property type="entry name" value="Peptidase_M14"/>
</dbReference>